<dbReference type="PANTHER" id="PTHR11802">
    <property type="entry name" value="SERINE PROTEASE FAMILY S10 SERINE CARBOXYPEPTIDASE"/>
    <property type="match status" value="1"/>
</dbReference>
<keyword evidence="6" id="KW-0732">Signal</keyword>
<keyword evidence="9" id="KW-0325">Glycoprotein</keyword>
<evidence type="ECO:0000256" key="6">
    <source>
        <dbReference type="ARBA" id="ARBA00022729"/>
    </source>
</evidence>
<protein>
    <recommendedName>
        <fullName evidence="10">Carboxypeptidase</fullName>
        <ecNumber evidence="10">3.4.16.-</ecNumber>
    </recommendedName>
</protein>
<dbReference type="GO" id="GO:0006508">
    <property type="term" value="P:proteolysis"/>
    <property type="evidence" value="ECO:0007669"/>
    <property type="project" value="UniProtKB-KW"/>
</dbReference>
<accession>A0A068BBQ8</accession>
<keyword evidence="5 10" id="KW-0645">Protease</keyword>
<evidence type="ECO:0000256" key="3">
    <source>
        <dbReference type="ARBA" id="ARBA00022525"/>
    </source>
</evidence>
<evidence type="ECO:0000256" key="9">
    <source>
        <dbReference type="ARBA" id="ARBA00023180"/>
    </source>
</evidence>
<dbReference type="EC" id="3.4.16.-" evidence="10"/>
<keyword evidence="8" id="KW-1015">Disulfide bond</keyword>
<dbReference type="Gene3D" id="6.10.250.940">
    <property type="match status" value="1"/>
</dbReference>
<keyword evidence="3" id="KW-0964">Secreted</keyword>
<proteinExistence type="inferred from homology"/>
<dbReference type="InterPro" id="IPR018202">
    <property type="entry name" value="Ser_caboxypep_ser_AS"/>
</dbReference>
<dbReference type="MEROPS" id="S10.005"/>
<dbReference type="Gene3D" id="3.40.50.1820">
    <property type="entry name" value="alpha/beta hydrolase"/>
    <property type="match status" value="1"/>
</dbReference>
<sequence>MKHSGTKYPLNFGINSHVVSLCLSTKFPIKSGKSLILLLSHRHYLSGGERKLRSSGDNGSDLVTNLPGQPQVNFQHYAGYVTVNETNGRALFYWFYEAITKSEDKPLVLWLNGGPGCSSVGYGATQEIGPFLVDNNNDGQGLKFNNFSWNKEANMLFLESPVGVGFSYSNTTTDYQQLGDDFTANDAYSFLHNWFLKFPSYRTKTFYIAGESYAGKYVPELAELIHDSNKDPSLYIDLKGILLGNPETSDAEDWMGLVDYAWSHAVISDETHKTIKTSCDFNSSNPWQNEDCDQAVDEVLKQYNEIDIYSLYTSVCFASTARSNGDQSVQTSTKRSSKMMPRMMGGYDPCLDDYAKAFYNRPDVQKALHASDGHNLKNWSICNNKIFDDWAQQDLGFGFTDGRVPVLSTRYSLSTLALPVTKPWRPWYHENEVSGWYEEYEGLTFATFRGAGHAVPCFKPSNSLAFFTSFLNGESPPSTKSE</sequence>
<evidence type="ECO:0000313" key="11">
    <source>
        <dbReference type="EMBL" id="AIC80775.1"/>
    </source>
</evidence>
<dbReference type="AlphaFoldDB" id="A0A068BBQ8"/>
<dbReference type="PANTHER" id="PTHR11802:SF15">
    <property type="entry name" value="SERINE CARBOXYPEPTIDASE-LIKE 32"/>
    <property type="match status" value="1"/>
</dbReference>
<dbReference type="GO" id="GO:0005576">
    <property type="term" value="C:extracellular region"/>
    <property type="evidence" value="ECO:0007669"/>
    <property type="project" value="UniProtKB-SubCell"/>
</dbReference>
<dbReference type="InterPro" id="IPR029058">
    <property type="entry name" value="AB_hydrolase_fold"/>
</dbReference>
<dbReference type="GO" id="GO:0004185">
    <property type="term" value="F:serine-type carboxypeptidase activity"/>
    <property type="evidence" value="ECO:0007669"/>
    <property type="project" value="UniProtKB-UniRule"/>
</dbReference>
<organism evidence="11">
    <name type="scientific">Cicer arietinum</name>
    <name type="common">Chickpea</name>
    <name type="synonym">Garbanzo</name>
    <dbReference type="NCBI Taxonomy" id="3827"/>
    <lineage>
        <taxon>Eukaryota</taxon>
        <taxon>Viridiplantae</taxon>
        <taxon>Streptophyta</taxon>
        <taxon>Embryophyta</taxon>
        <taxon>Tracheophyta</taxon>
        <taxon>Spermatophyta</taxon>
        <taxon>Magnoliopsida</taxon>
        <taxon>eudicotyledons</taxon>
        <taxon>Gunneridae</taxon>
        <taxon>Pentapetalae</taxon>
        <taxon>rosids</taxon>
        <taxon>fabids</taxon>
        <taxon>Fabales</taxon>
        <taxon>Fabaceae</taxon>
        <taxon>Papilionoideae</taxon>
        <taxon>50 kb inversion clade</taxon>
        <taxon>NPAAA clade</taxon>
        <taxon>Hologalegina</taxon>
        <taxon>IRL clade</taxon>
        <taxon>Cicereae</taxon>
        <taxon>Cicer</taxon>
    </lineage>
</organism>
<evidence type="ECO:0000256" key="5">
    <source>
        <dbReference type="ARBA" id="ARBA00022670"/>
    </source>
</evidence>
<dbReference type="Pfam" id="PF00450">
    <property type="entry name" value="Peptidase_S10"/>
    <property type="match status" value="1"/>
</dbReference>
<evidence type="ECO:0000256" key="10">
    <source>
        <dbReference type="RuleBase" id="RU361156"/>
    </source>
</evidence>
<name>A0A068BBQ8_CICAR</name>
<evidence type="ECO:0000256" key="7">
    <source>
        <dbReference type="ARBA" id="ARBA00022801"/>
    </source>
</evidence>
<reference evidence="11" key="1">
    <citation type="journal article" date="2015" name="Comput. Biol. Med.">
        <title>Genome-wide identification and structure-function studies of proteases and protease inhibitors in Cicer arietinum (chickpea).</title>
        <authorList>
            <person name="Sharma R."/>
            <person name="Suresh C.G."/>
        </authorList>
    </citation>
    <scope>NUCLEOTIDE SEQUENCE</scope>
</reference>
<evidence type="ECO:0000256" key="2">
    <source>
        <dbReference type="ARBA" id="ARBA00009431"/>
    </source>
</evidence>
<dbReference type="PROSITE" id="PS00131">
    <property type="entry name" value="CARBOXYPEPT_SER_SER"/>
    <property type="match status" value="1"/>
</dbReference>
<dbReference type="InterPro" id="IPR001563">
    <property type="entry name" value="Peptidase_S10"/>
</dbReference>
<dbReference type="SUPFAM" id="SSF53474">
    <property type="entry name" value="alpha/beta-Hydrolases"/>
    <property type="match status" value="1"/>
</dbReference>
<evidence type="ECO:0000256" key="8">
    <source>
        <dbReference type="ARBA" id="ARBA00023157"/>
    </source>
</evidence>
<dbReference type="EMBL" id="KJ598071">
    <property type="protein sequence ID" value="AIC80775.1"/>
    <property type="molecule type" value="Genomic_DNA"/>
</dbReference>
<comment type="similarity">
    <text evidence="2 10">Belongs to the peptidase S10 family.</text>
</comment>
<evidence type="ECO:0000256" key="1">
    <source>
        <dbReference type="ARBA" id="ARBA00004613"/>
    </source>
</evidence>
<keyword evidence="7 10" id="KW-0378">Hydrolase</keyword>
<keyword evidence="4 10" id="KW-0121">Carboxypeptidase</keyword>
<comment type="subcellular location">
    <subcellularLocation>
        <location evidence="1">Secreted</location>
    </subcellularLocation>
</comment>
<dbReference type="Gene3D" id="3.40.50.11320">
    <property type="match status" value="1"/>
</dbReference>
<dbReference type="GO" id="GO:0005773">
    <property type="term" value="C:vacuole"/>
    <property type="evidence" value="ECO:0007669"/>
    <property type="project" value="TreeGrafter"/>
</dbReference>
<dbReference type="PRINTS" id="PR00724">
    <property type="entry name" value="CRBOXYPTASEC"/>
</dbReference>
<dbReference type="FunFam" id="3.40.50.1820:FF:000030">
    <property type="entry name" value="Carboxypeptidase"/>
    <property type="match status" value="1"/>
</dbReference>
<evidence type="ECO:0000256" key="4">
    <source>
        <dbReference type="ARBA" id="ARBA00022645"/>
    </source>
</evidence>